<gene>
    <name evidence="2" type="ORF">AZ78_4668</name>
</gene>
<name>A0A108UDA4_9GAMM</name>
<organism evidence="2 3">
    <name type="scientific">Lysobacter capsici AZ78</name>
    <dbReference type="NCBI Taxonomy" id="1444315"/>
    <lineage>
        <taxon>Bacteria</taxon>
        <taxon>Pseudomonadati</taxon>
        <taxon>Pseudomonadota</taxon>
        <taxon>Gammaproteobacteria</taxon>
        <taxon>Lysobacterales</taxon>
        <taxon>Lysobacteraceae</taxon>
        <taxon>Lysobacter</taxon>
    </lineage>
</organism>
<keyword evidence="3" id="KW-1185">Reference proteome</keyword>
<dbReference type="Proteomes" id="UP000023435">
    <property type="component" value="Unassembled WGS sequence"/>
</dbReference>
<evidence type="ECO:0000313" key="2">
    <source>
        <dbReference type="EMBL" id="KWS07108.1"/>
    </source>
</evidence>
<accession>A0A108UDA4</accession>
<dbReference type="EMBL" id="JAJA02000001">
    <property type="protein sequence ID" value="KWS07108.1"/>
    <property type="molecule type" value="Genomic_DNA"/>
</dbReference>
<evidence type="ECO:0000313" key="3">
    <source>
        <dbReference type="Proteomes" id="UP000023435"/>
    </source>
</evidence>
<protein>
    <submittedName>
        <fullName evidence="2">Uncharacterized protein</fullName>
    </submittedName>
</protein>
<dbReference type="AlphaFoldDB" id="A0A108UDA4"/>
<comment type="caution">
    <text evidence="2">The sequence shown here is derived from an EMBL/GenBank/DDBJ whole genome shotgun (WGS) entry which is preliminary data.</text>
</comment>
<reference evidence="2 3" key="1">
    <citation type="journal article" date="2014" name="Genome Announc.">
        <title>Draft Genome Sequence of Lysobacter capsici AZ78, a Bacterium Antagonistic to Plant-Pathogenic Oomycetes.</title>
        <authorList>
            <person name="Puopolo G."/>
            <person name="Sonego P."/>
            <person name="Engelen K."/>
            <person name="Pertot I."/>
        </authorList>
    </citation>
    <scope>NUCLEOTIDE SEQUENCE [LARGE SCALE GENOMIC DNA]</scope>
    <source>
        <strain evidence="2 3">AZ78</strain>
    </source>
</reference>
<sequence length="57" mass="5979">MRPHRSHRGAQQRGGPYSVTTHAIPLPFDGRPTMAQAPGAGFALRGSPTGRRGDAGL</sequence>
<feature type="compositionally biased region" description="Basic residues" evidence="1">
    <location>
        <begin position="1"/>
        <end position="10"/>
    </location>
</feature>
<evidence type="ECO:0000256" key="1">
    <source>
        <dbReference type="SAM" id="MobiDB-lite"/>
    </source>
</evidence>
<feature type="region of interest" description="Disordered" evidence="1">
    <location>
        <begin position="1"/>
        <end position="57"/>
    </location>
</feature>
<proteinExistence type="predicted"/>